<protein>
    <recommendedName>
        <fullName evidence="3">DUF4868 domain-containing protein</fullName>
    </recommendedName>
</protein>
<dbReference type="AlphaFoldDB" id="A0A0G8ARN1"/>
<evidence type="ECO:0000313" key="1">
    <source>
        <dbReference type="EMBL" id="KKZ10169.1"/>
    </source>
</evidence>
<sequence>MLMSMPRNFFAFCRGADQDSIRRIPLDADTQNALGVLFDDQEQQFLEGREEEVPFTGDWKPDDDQLLTITDEELAQPLVKTLHENVTVFDELDIKNFNKSGIKAIFTRSSKQENRILIQQFKSSQYLGPGKWNLIFDKNRFKQLSQPGFTLASNLAAVLDGSVFKFQSFQNLRIIFKVQHHFQEATHQEVRKFADHSSLCIDNHDEFMKLMTERIRKLIKSIIKSQILENYETDEIIQKARSVGIELKSKENKIIITNSKLEIKTVLSFLEDSVFRGSFSEETYETNSKRAVRREQ</sequence>
<gene>
    <name evidence="1" type="ORF">TQ37_09340</name>
</gene>
<evidence type="ECO:0008006" key="3">
    <source>
        <dbReference type="Google" id="ProtNLM"/>
    </source>
</evidence>
<reference evidence="1 2" key="1">
    <citation type="submission" date="2015-02" db="EMBL/GenBank/DDBJ databases">
        <authorList>
            <person name="Slaby B."/>
            <person name="Hentschel U."/>
        </authorList>
    </citation>
    <scope>NUCLEOTIDE SEQUENCE [LARGE SCALE GENOMIC DNA]</scope>
    <source>
        <strain evidence="1">15L</strain>
    </source>
</reference>
<evidence type="ECO:0000313" key="2">
    <source>
        <dbReference type="Proteomes" id="UP000035037"/>
    </source>
</evidence>
<name>A0A0G8ARN1_9SYNE</name>
<accession>A0A0G8ARN1</accession>
<dbReference type="EMBL" id="JYFQ01000203">
    <property type="protein sequence ID" value="KKZ10169.1"/>
    <property type="molecule type" value="Genomic_DNA"/>
</dbReference>
<organism evidence="1 2">
    <name type="scientific">Candidatus Synechococcus spongiarum 15L</name>
    <dbReference type="NCBI Taxonomy" id="1608419"/>
    <lineage>
        <taxon>Bacteria</taxon>
        <taxon>Bacillati</taxon>
        <taxon>Cyanobacteriota</taxon>
        <taxon>Cyanophyceae</taxon>
        <taxon>Synechococcales</taxon>
        <taxon>Synechococcaceae</taxon>
        <taxon>Synechococcus</taxon>
    </lineage>
</organism>
<proteinExistence type="predicted"/>
<dbReference type="PATRIC" id="fig|1608419.3.peg.1173"/>
<reference evidence="1 2" key="2">
    <citation type="submission" date="2015-05" db="EMBL/GenBank/DDBJ databases">
        <title>Lifestyle Evolution in Cyanobacterial Symbionts of Sponges.</title>
        <authorList>
            <person name="Burgsdorf I."/>
            <person name="Slaby B.M."/>
            <person name="Handley K.M."/>
            <person name="Haber M."/>
            <person name="Blom J."/>
            <person name="Marshall C.W."/>
            <person name="Gilbert J.A."/>
            <person name="Hentschel U."/>
            <person name="Steindler L."/>
        </authorList>
    </citation>
    <scope>NUCLEOTIDE SEQUENCE [LARGE SCALE GENOMIC DNA]</scope>
    <source>
        <strain evidence="1">15L</strain>
    </source>
</reference>
<comment type="caution">
    <text evidence="1">The sequence shown here is derived from an EMBL/GenBank/DDBJ whole genome shotgun (WGS) entry which is preliminary data.</text>
</comment>
<dbReference type="Proteomes" id="UP000035037">
    <property type="component" value="Unassembled WGS sequence"/>
</dbReference>